<dbReference type="EMBL" id="PIWU01000010">
    <property type="protein sequence ID" value="PKE56220.1"/>
    <property type="molecule type" value="Genomic_DNA"/>
</dbReference>
<comment type="caution">
    <text evidence="1">The sequence shown here is derived from an EMBL/GenBank/DDBJ whole genome shotgun (WGS) entry which is preliminary data.</text>
</comment>
<name>A0ACC9MS03_9STAP</name>
<reference evidence="1" key="1">
    <citation type="submission" date="2017-12" db="EMBL/GenBank/DDBJ databases">
        <title>Genomics of Macrococcus caseolyticus.</title>
        <authorList>
            <person name="MacFadyen A.C."/>
            <person name="Paterson G.K."/>
        </authorList>
    </citation>
    <scope>NUCLEOTIDE SEQUENCE</scope>
    <source>
        <strain evidence="1">5459_5_49</strain>
    </source>
</reference>
<sequence>MKVSVLKELKTYTYTELKIIFNVDNEQLDEIIKSLSLMNILKRINKQSVKYNLQDLLDYESFNENNDINGNSYVLNYVGILYINHICLLVYPKFYNKIEQDKNNGFLFFKLILNVIRKYNSKIQYIESEEANEMSNFNLLSLGLEIYSDYFESGLYINDKQMIELNTDGEILWDKTINDTTIYLVDNIPYYLDIYYYNQMKNDQDFFTVLHSTVISKITRTLKDIFNIMNIEQIYIDNDELDLSNNEYINYMLDRELSNQFVTSKQKKIKLIKKYINKKTDSNISENISFVGTTSFKSVWEDVCSVVNDNSKDKTLESLGIDCLKDKSMKLSDVIKKPEWTPEGSEIKIASKSTLIPDIITIKDNNIYIYDAKYYNIKFDELGVEGAPGVNDISKQYLYEMSYINFAEENNLKIIRNAFLMPNEDDEKIKLGKVSFDIFSIFKNNNLNDIEIYLVPAKYYFHEYLKRN</sequence>
<proteinExistence type="predicted"/>
<keyword evidence="2" id="KW-1185">Reference proteome</keyword>
<evidence type="ECO:0000313" key="1">
    <source>
        <dbReference type="EMBL" id="PKE56220.1"/>
    </source>
</evidence>
<protein>
    <submittedName>
        <fullName evidence="1">Uncharacterized protein</fullName>
    </submittedName>
</protein>
<organism evidence="1 2">
    <name type="scientific">Macrococcoides caseolyticum</name>
    <dbReference type="NCBI Taxonomy" id="69966"/>
    <lineage>
        <taxon>Bacteria</taxon>
        <taxon>Bacillati</taxon>
        <taxon>Bacillota</taxon>
        <taxon>Bacilli</taxon>
        <taxon>Bacillales</taxon>
        <taxon>Staphylococcaceae</taxon>
        <taxon>Macrococcoides</taxon>
    </lineage>
</organism>
<evidence type="ECO:0000313" key="2">
    <source>
        <dbReference type="Proteomes" id="UP000233606"/>
    </source>
</evidence>
<accession>A0ACC9MS03</accession>
<dbReference type="Proteomes" id="UP000233606">
    <property type="component" value="Unassembled WGS sequence"/>
</dbReference>
<gene>
    <name evidence="1" type="ORF">CW682_08265</name>
</gene>